<comment type="catalytic activity">
    <reaction evidence="1 20">
        <text>a 1,2-diacyl-sn-glycero-3-phosphocholine + H2O = a 2-acyl-sn-glycero-3-phosphocholine + a fatty acid + H(+)</text>
        <dbReference type="Rhea" id="RHEA:18689"/>
        <dbReference type="ChEBI" id="CHEBI:15377"/>
        <dbReference type="ChEBI" id="CHEBI:15378"/>
        <dbReference type="ChEBI" id="CHEBI:28868"/>
        <dbReference type="ChEBI" id="CHEBI:57643"/>
        <dbReference type="ChEBI" id="CHEBI:57875"/>
        <dbReference type="EC" id="3.1.1.32"/>
    </reaction>
</comment>
<evidence type="ECO:0000256" key="16">
    <source>
        <dbReference type="ARBA" id="ARBA00023136"/>
    </source>
</evidence>
<dbReference type="PRINTS" id="PR01486">
    <property type="entry name" value="PHPHLIPASEA1"/>
</dbReference>
<dbReference type="SUPFAM" id="SSF56931">
    <property type="entry name" value="Outer membrane phospholipase A (OMPLA)"/>
    <property type="match status" value="1"/>
</dbReference>
<sequence length="316" mass="36531">MEYCQVLNTFLTKRLLLLVLAFAVYPAQSHEQQQEAYAYTETSNILEQFWELDSDSKRGLYTLRTFQPNYVLPYHYTNNINSQPASPTRGPVEAVDQYKDHEMKLQFSFRTKVLEDFLFHNADLWVAYTQTSLWQAWNKDISRPFRSTDHNPDIFYVIPLSQTFDLIPGELGLEMVRVGLAHHSNGQSKPASRSWNYWHVSSAITLGPVLLESTYKHRVNEPLEKDDNPDLIRYQGNLETSMTALIGRSTVSLERSGEYFSMERGNWKLNVTYPLSRSQVGGVRVQLQVFSGYGETLLDYNHRQTRVGIGFLLLNI</sequence>
<feature type="chain" id="PRO_5019621642" description="Phospholipase A1" evidence="20">
    <location>
        <begin position="30"/>
        <end position="316"/>
    </location>
</feature>
<dbReference type="PANTHER" id="PTHR40457">
    <property type="entry name" value="PHOSPHOLIPASE A1"/>
    <property type="match status" value="1"/>
</dbReference>
<name>A0A432WYU5_9GAMM</name>
<dbReference type="GO" id="GO:0016042">
    <property type="term" value="P:lipid catabolic process"/>
    <property type="evidence" value="ECO:0007669"/>
    <property type="project" value="UniProtKB-KW"/>
</dbReference>
<evidence type="ECO:0000256" key="3">
    <source>
        <dbReference type="ARBA" id="ARBA00010525"/>
    </source>
</evidence>
<protein>
    <recommendedName>
        <fullName evidence="7 20">Phospholipase A1</fullName>
        <ecNumber evidence="5 20">3.1.1.32</ecNumber>
        <ecNumber evidence="6 20">3.1.1.4</ecNumber>
    </recommendedName>
    <alternativeName>
        <fullName evidence="20">Phosphatidylcholine 1-acylhydrolase</fullName>
    </alternativeName>
</protein>
<dbReference type="AlphaFoldDB" id="A0A432WYU5"/>
<dbReference type="Gene3D" id="2.40.230.10">
    <property type="entry name" value="Phospholipase A1"/>
    <property type="match status" value="1"/>
</dbReference>
<keyword evidence="10 19" id="KW-0479">Metal-binding</keyword>
<keyword evidence="22" id="KW-1185">Reference proteome</keyword>
<evidence type="ECO:0000256" key="2">
    <source>
        <dbReference type="ARBA" id="ARBA00001604"/>
    </source>
</evidence>
<comment type="subunit">
    <text evidence="4 20">Homodimer; dimerization is reversible, and the dimeric form is the active one.</text>
</comment>
<dbReference type="GO" id="GO:0009279">
    <property type="term" value="C:cell outer membrane"/>
    <property type="evidence" value="ECO:0007669"/>
    <property type="project" value="UniProtKB-SubCell"/>
</dbReference>
<comment type="function">
    <text evidence="20">Hydrolysis of phosphatidylcholine with phospholipase A2 (EC 3.1.1.4) and phospholipase A1 (EC 3.1.1.32) activities.</text>
</comment>
<keyword evidence="12 20" id="KW-0378">Hydrolase</keyword>
<evidence type="ECO:0000256" key="9">
    <source>
        <dbReference type="ARBA" id="ARBA00022692"/>
    </source>
</evidence>
<evidence type="ECO:0000256" key="4">
    <source>
        <dbReference type="ARBA" id="ARBA00011702"/>
    </source>
</evidence>
<evidence type="ECO:0000256" key="11">
    <source>
        <dbReference type="ARBA" id="ARBA00022729"/>
    </source>
</evidence>
<accession>A0A432WYU5</accession>
<organism evidence="21 22">
    <name type="scientific">Aliidiomarina taiwanensis</name>
    <dbReference type="NCBI Taxonomy" id="946228"/>
    <lineage>
        <taxon>Bacteria</taxon>
        <taxon>Pseudomonadati</taxon>
        <taxon>Pseudomonadota</taxon>
        <taxon>Gammaproteobacteria</taxon>
        <taxon>Alteromonadales</taxon>
        <taxon>Idiomarinaceae</taxon>
        <taxon>Aliidiomarina</taxon>
    </lineage>
</organism>
<feature type="active site" description="Nucleophile" evidence="18">
    <location>
        <position position="184"/>
    </location>
</feature>
<evidence type="ECO:0000256" key="15">
    <source>
        <dbReference type="ARBA" id="ARBA00023098"/>
    </source>
</evidence>
<keyword evidence="15 20" id="KW-0443">Lipid metabolism</keyword>
<comment type="similarity">
    <text evidence="3 20">Belongs to the phospholipase A1 family.</text>
</comment>
<dbReference type="InterPro" id="IPR036541">
    <property type="entry name" value="PLipase_A1_sf"/>
</dbReference>
<feature type="binding site" description="in dimeric form" evidence="19">
    <location>
        <position position="192"/>
    </location>
    <ligand>
        <name>Ca(2+)</name>
        <dbReference type="ChEBI" id="CHEBI:29108"/>
        <label>1</label>
    </ligand>
</feature>
<dbReference type="EC" id="3.1.1.4" evidence="6 20"/>
<evidence type="ECO:0000256" key="7">
    <source>
        <dbReference type="ARBA" id="ARBA00021726"/>
    </source>
</evidence>
<evidence type="ECO:0000256" key="13">
    <source>
        <dbReference type="ARBA" id="ARBA00022837"/>
    </source>
</evidence>
<comment type="caution">
    <text evidence="21">The sequence shown here is derived from an EMBL/GenBank/DDBJ whole genome shotgun (WGS) entry which is preliminary data.</text>
</comment>
<keyword evidence="17 20" id="KW-0998">Cell outer membrane</keyword>
<keyword evidence="8" id="KW-1134">Transmembrane beta strand</keyword>
<evidence type="ECO:0000256" key="14">
    <source>
        <dbReference type="ARBA" id="ARBA00022963"/>
    </source>
</evidence>
<dbReference type="GO" id="GO:0004623">
    <property type="term" value="F:phospholipase A2 activity"/>
    <property type="evidence" value="ECO:0007669"/>
    <property type="project" value="UniProtKB-EC"/>
</dbReference>
<keyword evidence="11 20" id="KW-0732">Signal</keyword>
<dbReference type="Pfam" id="PF02253">
    <property type="entry name" value="PLA1"/>
    <property type="match status" value="1"/>
</dbReference>
<evidence type="ECO:0000256" key="5">
    <source>
        <dbReference type="ARBA" id="ARBA00013179"/>
    </source>
</evidence>
<comment type="catalytic activity">
    <reaction evidence="2 20">
        <text>a 1,2-diacyl-sn-glycero-3-phosphocholine + H2O = a 1-acyl-sn-glycero-3-phosphocholine + a fatty acid + H(+)</text>
        <dbReference type="Rhea" id="RHEA:15801"/>
        <dbReference type="ChEBI" id="CHEBI:15377"/>
        <dbReference type="ChEBI" id="CHEBI:15378"/>
        <dbReference type="ChEBI" id="CHEBI:28868"/>
        <dbReference type="ChEBI" id="CHEBI:57643"/>
        <dbReference type="ChEBI" id="CHEBI:58168"/>
        <dbReference type="EC" id="3.1.1.4"/>
    </reaction>
</comment>
<feature type="signal peptide" evidence="20">
    <location>
        <begin position="1"/>
        <end position="29"/>
    </location>
</feature>
<reference evidence="21 22" key="1">
    <citation type="journal article" date="2011" name="Front. Microbiol.">
        <title>Genomic signatures of strain selection and enhancement in Bacillus atrophaeus var. globigii, a historical biowarfare simulant.</title>
        <authorList>
            <person name="Gibbons H.S."/>
            <person name="Broomall S.M."/>
            <person name="McNew L.A."/>
            <person name="Daligault H."/>
            <person name="Chapman C."/>
            <person name="Bruce D."/>
            <person name="Karavis M."/>
            <person name="Krepps M."/>
            <person name="McGregor P.A."/>
            <person name="Hong C."/>
            <person name="Park K.H."/>
            <person name="Akmal A."/>
            <person name="Feldman A."/>
            <person name="Lin J.S."/>
            <person name="Chang W.E."/>
            <person name="Higgs B.W."/>
            <person name="Demirev P."/>
            <person name="Lindquist J."/>
            <person name="Liem A."/>
            <person name="Fochler E."/>
            <person name="Read T.D."/>
            <person name="Tapia R."/>
            <person name="Johnson S."/>
            <person name="Bishop-Lilly K.A."/>
            <person name="Detter C."/>
            <person name="Han C."/>
            <person name="Sozhamannan S."/>
            <person name="Rosenzweig C.N."/>
            <person name="Skowronski E.W."/>
        </authorList>
    </citation>
    <scope>NUCLEOTIDE SEQUENCE [LARGE SCALE GENOMIC DNA]</scope>
    <source>
        <strain evidence="21 22">AIT1</strain>
    </source>
</reference>
<dbReference type="EMBL" id="PIPQ01000008">
    <property type="protein sequence ID" value="RUO38926.1"/>
    <property type="molecule type" value="Genomic_DNA"/>
</dbReference>
<dbReference type="PANTHER" id="PTHR40457:SF1">
    <property type="entry name" value="PHOSPHOLIPASE A1"/>
    <property type="match status" value="1"/>
</dbReference>
<evidence type="ECO:0000256" key="17">
    <source>
        <dbReference type="ARBA" id="ARBA00023237"/>
    </source>
</evidence>
<evidence type="ECO:0000256" key="6">
    <source>
        <dbReference type="ARBA" id="ARBA00013278"/>
    </source>
</evidence>
<dbReference type="InterPro" id="IPR003187">
    <property type="entry name" value="PLipase_A1"/>
</dbReference>
<comment type="cofactor">
    <cofactor evidence="20">
        <name>Ca(2+)</name>
        <dbReference type="ChEBI" id="CHEBI:29108"/>
    </cofactor>
    <text evidence="20">Binds 1 Ca(2+) ion per monomer. In the dimeric form the Ca(2+) is bound by different amino acids with binding of each Ca(2+) shared with ligands coming from each monomer. The Ca(2+) ion may have a role in catalysis.</text>
</comment>
<dbReference type="GO" id="GO:0008970">
    <property type="term" value="F:phospholipase A1 activity"/>
    <property type="evidence" value="ECO:0007669"/>
    <property type="project" value="UniProtKB-EC"/>
</dbReference>
<feature type="binding site" description="in dimeric form" evidence="19">
    <location>
        <position position="227"/>
    </location>
    <ligand>
        <name>Ca(2+)</name>
        <dbReference type="ChEBI" id="CHEBI:29108"/>
        <label>1</label>
    </ligand>
</feature>
<evidence type="ECO:0000256" key="1">
    <source>
        <dbReference type="ARBA" id="ARBA00000111"/>
    </source>
</evidence>
<gene>
    <name evidence="21" type="ORF">CWE15_10515</name>
</gene>
<evidence type="ECO:0000256" key="18">
    <source>
        <dbReference type="PIRSR" id="PIRSR603187-1"/>
    </source>
</evidence>
<evidence type="ECO:0000256" key="10">
    <source>
        <dbReference type="ARBA" id="ARBA00022723"/>
    </source>
</evidence>
<evidence type="ECO:0000313" key="22">
    <source>
        <dbReference type="Proteomes" id="UP000286976"/>
    </source>
</evidence>
<keyword evidence="9" id="KW-0812">Transmembrane</keyword>
<keyword evidence="14 20" id="KW-0442">Lipid degradation</keyword>
<evidence type="ECO:0000256" key="8">
    <source>
        <dbReference type="ARBA" id="ARBA00022452"/>
    </source>
</evidence>
<evidence type="ECO:0000313" key="21">
    <source>
        <dbReference type="EMBL" id="RUO38926.1"/>
    </source>
</evidence>
<evidence type="ECO:0000256" key="12">
    <source>
        <dbReference type="ARBA" id="ARBA00022801"/>
    </source>
</evidence>
<dbReference type="GO" id="GO:0046872">
    <property type="term" value="F:metal ion binding"/>
    <property type="evidence" value="ECO:0007669"/>
    <property type="project" value="UniProtKB-KW"/>
</dbReference>
<dbReference type="EC" id="3.1.1.32" evidence="5 20"/>
<comment type="subcellular location">
    <subcellularLocation>
        <location evidence="20">Cell outer membrane</location>
        <topology evidence="20">Multi-pass membrane protein</topology>
    </subcellularLocation>
    <text evidence="20">One of the very few enzymes located there.</text>
</comment>
<feature type="binding site" description="in dimeric form" evidence="19">
    <location>
        <position position="142"/>
    </location>
    <ligand>
        <name>Ca(2+)</name>
        <dbReference type="ChEBI" id="CHEBI:29108"/>
        <label>1</label>
    </ligand>
</feature>
<feature type="active site" description="Proton acceptor" evidence="18">
    <location>
        <position position="182"/>
    </location>
</feature>
<proteinExistence type="inferred from homology"/>
<dbReference type="Proteomes" id="UP000286976">
    <property type="component" value="Unassembled WGS sequence"/>
</dbReference>
<evidence type="ECO:0000256" key="20">
    <source>
        <dbReference type="RuleBase" id="RU366027"/>
    </source>
</evidence>
<keyword evidence="16" id="KW-0472">Membrane</keyword>
<evidence type="ECO:0000256" key="19">
    <source>
        <dbReference type="PIRSR" id="PIRSR603187-2"/>
    </source>
</evidence>
<keyword evidence="13 19" id="KW-0106">Calcium</keyword>